<dbReference type="Pfam" id="PF21901">
    <property type="entry name" value="TMEM87A-B_GOLD"/>
    <property type="match status" value="1"/>
</dbReference>
<evidence type="ECO:0000256" key="2">
    <source>
        <dbReference type="ARBA" id="ARBA00022692"/>
    </source>
</evidence>
<keyword evidence="5" id="KW-0333">Golgi apparatus</keyword>
<dbReference type="GO" id="GO:0000139">
    <property type="term" value="C:Golgi membrane"/>
    <property type="evidence" value="ECO:0007669"/>
    <property type="project" value="UniProtKB-SubCell"/>
</dbReference>
<dbReference type="InterPro" id="IPR053937">
    <property type="entry name" value="GOST_TM"/>
</dbReference>
<dbReference type="AlphaFoldDB" id="A0A8J1ULH3"/>
<dbReference type="OrthoDB" id="19932at2759"/>
<organism evidence="14 15">
    <name type="scientific">Owenia fusiformis</name>
    <name type="common">Polychaete worm</name>
    <dbReference type="NCBI Taxonomy" id="6347"/>
    <lineage>
        <taxon>Eukaryota</taxon>
        <taxon>Metazoa</taxon>
        <taxon>Spiralia</taxon>
        <taxon>Lophotrochozoa</taxon>
        <taxon>Annelida</taxon>
        <taxon>Polychaeta</taxon>
        <taxon>Sedentaria</taxon>
        <taxon>Canalipalpata</taxon>
        <taxon>Sabellida</taxon>
        <taxon>Oweniida</taxon>
        <taxon>Oweniidae</taxon>
        <taxon>Owenia</taxon>
    </lineage>
</organism>
<dbReference type="Proteomes" id="UP000749559">
    <property type="component" value="Unassembled WGS sequence"/>
</dbReference>
<dbReference type="PANTHER" id="PTHR21229">
    <property type="entry name" value="LUNG SEVEN TRANSMEMBRANE RECEPTOR"/>
    <property type="match status" value="1"/>
</dbReference>
<evidence type="ECO:0000259" key="13">
    <source>
        <dbReference type="Pfam" id="PF21901"/>
    </source>
</evidence>
<feature type="transmembrane region" description="Helical" evidence="10">
    <location>
        <begin position="422"/>
        <end position="438"/>
    </location>
</feature>
<comment type="similarity">
    <text evidence="8">Belongs to the LU7TM family. TMEM87 subfamily.</text>
</comment>
<evidence type="ECO:0000256" key="3">
    <source>
        <dbReference type="ARBA" id="ARBA00022729"/>
    </source>
</evidence>
<feature type="transmembrane region" description="Helical" evidence="10">
    <location>
        <begin position="376"/>
        <end position="394"/>
    </location>
</feature>
<feature type="transmembrane region" description="Helical" evidence="10">
    <location>
        <begin position="481"/>
        <end position="502"/>
    </location>
</feature>
<evidence type="ECO:0000256" key="5">
    <source>
        <dbReference type="ARBA" id="ARBA00023034"/>
    </source>
</evidence>
<feature type="transmembrane region" description="Helical" evidence="10">
    <location>
        <begin position="450"/>
        <end position="469"/>
    </location>
</feature>
<evidence type="ECO:0000256" key="11">
    <source>
        <dbReference type="SAM" id="SignalP"/>
    </source>
</evidence>
<feature type="transmembrane region" description="Helical" evidence="10">
    <location>
        <begin position="562"/>
        <end position="579"/>
    </location>
</feature>
<feature type="transmembrane region" description="Helical" evidence="10">
    <location>
        <begin position="523"/>
        <end position="542"/>
    </location>
</feature>
<comment type="caution">
    <text evidence="14">The sequence shown here is derived from an EMBL/GenBank/DDBJ whole genome shotgun (WGS) entry which is preliminary data.</text>
</comment>
<evidence type="ECO:0000313" key="15">
    <source>
        <dbReference type="Proteomes" id="UP000749559"/>
    </source>
</evidence>
<feature type="region of interest" description="Disordered" evidence="9">
    <location>
        <begin position="155"/>
        <end position="284"/>
    </location>
</feature>
<gene>
    <name evidence="14" type="ORF">OFUS_LOCUS18111</name>
</gene>
<evidence type="ECO:0000256" key="1">
    <source>
        <dbReference type="ARBA" id="ARBA00004653"/>
    </source>
</evidence>
<reference evidence="14" key="1">
    <citation type="submission" date="2022-03" db="EMBL/GenBank/DDBJ databases">
        <authorList>
            <person name="Martin C."/>
        </authorList>
    </citation>
    <scope>NUCLEOTIDE SEQUENCE</scope>
</reference>
<dbReference type="Pfam" id="PF06814">
    <property type="entry name" value="GOST_TM"/>
    <property type="match status" value="1"/>
</dbReference>
<dbReference type="EMBL" id="CAIIXF020000008">
    <property type="protein sequence ID" value="CAH1793233.1"/>
    <property type="molecule type" value="Genomic_DNA"/>
</dbReference>
<keyword evidence="15" id="KW-1185">Reference proteome</keyword>
<dbReference type="GO" id="GO:0042147">
    <property type="term" value="P:retrograde transport, endosome to Golgi"/>
    <property type="evidence" value="ECO:0007669"/>
    <property type="project" value="TreeGrafter"/>
</dbReference>
<feature type="chain" id="PRO_5043803681" evidence="11">
    <location>
        <begin position="18"/>
        <end position="675"/>
    </location>
</feature>
<feature type="domain" description="GOST seven transmembrane" evidence="12">
    <location>
        <begin position="341"/>
        <end position="586"/>
    </location>
</feature>
<feature type="compositionally biased region" description="Low complexity" evidence="9">
    <location>
        <begin position="257"/>
        <end position="277"/>
    </location>
</feature>
<feature type="compositionally biased region" description="Polar residues" evidence="9">
    <location>
        <begin position="155"/>
        <end position="165"/>
    </location>
</feature>
<name>A0A8J1ULH3_OWEFU</name>
<evidence type="ECO:0000256" key="4">
    <source>
        <dbReference type="ARBA" id="ARBA00022989"/>
    </source>
</evidence>
<evidence type="ECO:0000256" key="9">
    <source>
        <dbReference type="SAM" id="MobiDB-lite"/>
    </source>
</evidence>
<protein>
    <submittedName>
        <fullName evidence="14">Uncharacterized protein</fullName>
    </submittedName>
</protein>
<feature type="compositionally biased region" description="Pro residues" evidence="9">
    <location>
        <begin position="169"/>
        <end position="205"/>
    </location>
</feature>
<proteinExistence type="inferred from homology"/>
<dbReference type="GO" id="GO:0005829">
    <property type="term" value="C:cytosol"/>
    <property type="evidence" value="ECO:0007669"/>
    <property type="project" value="GOC"/>
</dbReference>
<keyword evidence="4 10" id="KW-1133">Transmembrane helix</keyword>
<comment type="subcellular location">
    <subcellularLocation>
        <location evidence="1">Golgi apparatus membrane</location>
        <topology evidence="1">Multi-pass membrane protein</topology>
    </subcellularLocation>
</comment>
<dbReference type="InterPro" id="IPR054101">
    <property type="entry name" value="TMEM87A/B_GOLD"/>
</dbReference>
<keyword evidence="6 10" id="KW-0472">Membrane</keyword>
<evidence type="ECO:0000256" key="10">
    <source>
        <dbReference type="SAM" id="Phobius"/>
    </source>
</evidence>
<sequence length="675" mass="75208">MEFVGLFLFLTFHSCFSLPEQGKWVTQMNNVQPGNHYVAFTKSMYNQSTVSLQVECSSENADCKVGLSWILRYSPCAEEYINLDVDGYNRKEVYFNIPYFKQIDYEYQYAYYLRSQSETLACQENIHLKDYRNANFTVHKVETKESMNNITVGAAEGSSQKQQDINPAVNPPAANPPATNPPATNPPAVNPPAVNPPAVNPPAVNPPAANVPASTGKAAETPSKTANEASKEQPNKETPASKSKRSPEEQPANTKDAAVPPTVKATTAAANKGKQPKPGGGNPNYVIAKTWEDGIYLLVVNIWTPGESENQGKEDKDKTFNITMTVQMKAEHGFLSAIEWPLLVFYGVMCIVYVIYGLVWLVLLACNWRDILRIQFWIGGVIVLGMLEKAIFYAEYQTINSTGSSVKGAVVFAELVSCLKRTVARMLVVIVSMGFGIVKPRLGPMLHKVLGMGGLYFILGSVEGCLRVLKPKGDTTNQALLASIPLAVLDASICWWVFTSLMQTVRTLRLRRNIVKLSLYRHFTNTLIFTVIASVGYMIWSIKMHKFTACLSDWKEIWVDDAFWHLLFSVMLAVIMILWRPTNNNQRYAFSPLLDAADEEDVEPLVSDAFDTVKMRGLKGQNGSPRQKTPNDKTEEDLKWIEENIPASVADTALPGILDSDEEIMTTKYEMSKMQ</sequence>
<feature type="transmembrane region" description="Helical" evidence="10">
    <location>
        <begin position="343"/>
        <end position="364"/>
    </location>
</feature>
<keyword evidence="3 11" id="KW-0732">Signal</keyword>
<evidence type="ECO:0000313" key="14">
    <source>
        <dbReference type="EMBL" id="CAH1793233.1"/>
    </source>
</evidence>
<accession>A0A8J1ULH3</accession>
<keyword evidence="2 10" id="KW-0812">Transmembrane</keyword>
<evidence type="ECO:0000256" key="6">
    <source>
        <dbReference type="ARBA" id="ARBA00023136"/>
    </source>
</evidence>
<dbReference type="PANTHER" id="PTHR21229:SF1">
    <property type="entry name" value="GH17801P"/>
    <property type="match status" value="1"/>
</dbReference>
<dbReference type="InterPro" id="IPR009637">
    <property type="entry name" value="GPR107/GPR108-like"/>
</dbReference>
<feature type="domain" description="TMEM87A/B GOLD" evidence="13">
    <location>
        <begin position="19"/>
        <end position="150"/>
    </location>
</feature>
<evidence type="ECO:0000256" key="8">
    <source>
        <dbReference type="ARBA" id="ARBA00044946"/>
    </source>
</evidence>
<keyword evidence="7" id="KW-0325">Glycoprotein</keyword>
<feature type="signal peptide" evidence="11">
    <location>
        <begin position="1"/>
        <end position="17"/>
    </location>
</feature>
<evidence type="ECO:0000259" key="12">
    <source>
        <dbReference type="Pfam" id="PF06814"/>
    </source>
</evidence>
<evidence type="ECO:0000256" key="7">
    <source>
        <dbReference type="ARBA" id="ARBA00023180"/>
    </source>
</evidence>